<organism evidence="7 8">
    <name type="scientific">Actinoplanes xinjiangensis</name>
    <dbReference type="NCBI Taxonomy" id="512350"/>
    <lineage>
        <taxon>Bacteria</taxon>
        <taxon>Bacillati</taxon>
        <taxon>Actinomycetota</taxon>
        <taxon>Actinomycetes</taxon>
        <taxon>Micromonosporales</taxon>
        <taxon>Micromonosporaceae</taxon>
        <taxon>Actinoplanes</taxon>
    </lineage>
</organism>
<evidence type="ECO:0000256" key="4">
    <source>
        <dbReference type="PIRSR" id="PIRSR000451-1"/>
    </source>
</evidence>
<dbReference type="InterPro" id="IPR016039">
    <property type="entry name" value="Thiolase-like"/>
</dbReference>
<keyword evidence="2" id="KW-0808">Transferase</keyword>
<reference evidence="7 8" key="1">
    <citation type="submission" date="2018-05" db="EMBL/GenBank/DDBJ databases">
        <title>Genomic Encyclopedia of Archaeal and Bacterial Type Strains, Phase II (KMG-II): from individual species to whole genera.</title>
        <authorList>
            <person name="Goeker M."/>
        </authorList>
    </citation>
    <scope>NUCLEOTIDE SEQUENCE [LARGE SCALE GENOMIC DNA]</scope>
    <source>
        <strain evidence="7 8">DSM 45184</strain>
    </source>
</reference>
<dbReference type="InterPro" id="IPR011141">
    <property type="entry name" value="Polyketide_synthase_type-III"/>
</dbReference>
<dbReference type="Pfam" id="PF02797">
    <property type="entry name" value="Chal_sti_synt_C"/>
    <property type="match status" value="1"/>
</dbReference>
<keyword evidence="8" id="KW-1185">Reference proteome</keyword>
<evidence type="ECO:0000256" key="3">
    <source>
        <dbReference type="ARBA" id="ARBA00023315"/>
    </source>
</evidence>
<dbReference type="AlphaFoldDB" id="A0A316F6P0"/>
<gene>
    <name evidence="7" type="ORF">BC793_1212</name>
</gene>
<protein>
    <submittedName>
        <fullName evidence="7">Isopalmitoylresorcinol synthase</fullName>
    </submittedName>
</protein>
<evidence type="ECO:0000256" key="2">
    <source>
        <dbReference type="ARBA" id="ARBA00022679"/>
    </source>
</evidence>
<comment type="caution">
    <text evidence="7">The sequence shown here is derived from an EMBL/GenBank/DDBJ whole genome shotgun (WGS) entry which is preliminary data.</text>
</comment>
<dbReference type="EMBL" id="QGGR01000021">
    <property type="protein sequence ID" value="PWK39735.1"/>
    <property type="molecule type" value="Genomic_DNA"/>
</dbReference>
<sequence>MSKIAAVRVALPEHVYRQEQVTEALAEVVLGDEPPGSARRELMQKLHTAAGVRTRHLALPLESYRDLGGFGAANDVWIDVGVRLGEQALAGAIVDAGLVPSDVDLIMTTSVTGLAVPSLDALIAHRLGLRDDVKRMPLFGLGCLAGAAGVARIHDYLQGHPDDVAVLLSVELCSLTLQRADDSTANLVGSGLFGDGAAAVVLMGERRAAAAGFGRAPRVVATRSRLYPDSQQIMGWDIGASGFRLVLSPAVPDVVDEYLRDDVERFLTAHGLAVADVATWISHPGGPKVIEAIVRALDLKPEALDVTRDSLATVGNLSSSSVLHVLQQTLAVRDPIAPNRPAVMLAMGPGFSSELLLLDW</sequence>
<feature type="domain" description="Chalcone/stilbene synthase N-terminal" evidence="5">
    <location>
        <begin position="4"/>
        <end position="202"/>
    </location>
</feature>
<dbReference type="GO" id="GO:0016747">
    <property type="term" value="F:acyltransferase activity, transferring groups other than amino-acyl groups"/>
    <property type="evidence" value="ECO:0007669"/>
    <property type="project" value="InterPro"/>
</dbReference>
<proteinExistence type="inferred from homology"/>
<dbReference type="PIRSF" id="PIRSF000451">
    <property type="entry name" value="PKS_III"/>
    <property type="match status" value="1"/>
</dbReference>
<evidence type="ECO:0000259" key="6">
    <source>
        <dbReference type="Pfam" id="PF02797"/>
    </source>
</evidence>
<dbReference type="Gene3D" id="3.40.47.10">
    <property type="match status" value="2"/>
</dbReference>
<dbReference type="InterPro" id="IPR001099">
    <property type="entry name" value="Chalcone/stilbene_synt_N"/>
</dbReference>
<evidence type="ECO:0000259" key="5">
    <source>
        <dbReference type="Pfam" id="PF00195"/>
    </source>
</evidence>
<keyword evidence="3" id="KW-0012">Acyltransferase</keyword>
<dbReference type="GO" id="GO:0030639">
    <property type="term" value="P:polyketide biosynthetic process"/>
    <property type="evidence" value="ECO:0007669"/>
    <property type="project" value="TreeGrafter"/>
</dbReference>
<dbReference type="Pfam" id="PF00195">
    <property type="entry name" value="Chal_sti_synt_N"/>
    <property type="match status" value="1"/>
</dbReference>
<comment type="similarity">
    <text evidence="1">Belongs to the thiolase-like superfamily. Chalcone/stilbene synthases family.</text>
</comment>
<dbReference type="SUPFAM" id="SSF53901">
    <property type="entry name" value="Thiolase-like"/>
    <property type="match status" value="1"/>
</dbReference>
<dbReference type="Proteomes" id="UP000245697">
    <property type="component" value="Unassembled WGS sequence"/>
</dbReference>
<dbReference type="OrthoDB" id="9786288at2"/>
<name>A0A316F6P0_9ACTN</name>
<dbReference type="RefSeq" id="WP_109600309.1">
    <property type="nucleotide sequence ID" value="NZ_BONA01000122.1"/>
</dbReference>
<evidence type="ECO:0000256" key="1">
    <source>
        <dbReference type="ARBA" id="ARBA00005531"/>
    </source>
</evidence>
<feature type="active site" description="Acyl-thioester intermediate" evidence="4">
    <location>
        <position position="143"/>
    </location>
</feature>
<accession>A0A316F6P0</accession>
<dbReference type="PANTHER" id="PTHR11877:SF99">
    <property type="entry name" value="1,3,6,8-TETRAHYDROXYNAPHTHALENE SYNTHASE"/>
    <property type="match status" value="1"/>
</dbReference>
<evidence type="ECO:0000313" key="8">
    <source>
        <dbReference type="Proteomes" id="UP000245697"/>
    </source>
</evidence>
<feature type="domain" description="Chalcone/stilbene synthase C-terminal" evidence="6">
    <location>
        <begin position="222"/>
        <end position="358"/>
    </location>
</feature>
<dbReference type="CDD" id="cd00831">
    <property type="entry name" value="CHS_like"/>
    <property type="match status" value="1"/>
</dbReference>
<evidence type="ECO:0000313" key="7">
    <source>
        <dbReference type="EMBL" id="PWK39735.1"/>
    </source>
</evidence>
<dbReference type="PANTHER" id="PTHR11877">
    <property type="entry name" value="HYDROXYMETHYLGLUTARYL-COA SYNTHASE"/>
    <property type="match status" value="1"/>
</dbReference>
<dbReference type="InterPro" id="IPR012328">
    <property type="entry name" value="Chalcone/stilbene_synt_C"/>
</dbReference>